<keyword evidence="2" id="KW-0732">Signal</keyword>
<feature type="chain" id="PRO_5047170547" description="Lipoprotein" evidence="2">
    <location>
        <begin position="32"/>
        <end position="414"/>
    </location>
</feature>
<organism evidence="3 4">
    <name type="scientific">Flavimobilis rhizosphaerae</name>
    <dbReference type="NCBI Taxonomy" id="2775421"/>
    <lineage>
        <taxon>Bacteria</taxon>
        <taxon>Bacillati</taxon>
        <taxon>Actinomycetota</taxon>
        <taxon>Actinomycetes</taxon>
        <taxon>Micrococcales</taxon>
        <taxon>Jonesiaceae</taxon>
        <taxon>Flavimobilis</taxon>
    </lineage>
</organism>
<feature type="region of interest" description="Disordered" evidence="1">
    <location>
        <begin position="29"/>
        <end position="51"/>
    </location>
</feature>
<evidence type="ECO:0000256" key="1">
    <source>
        <dbReference type="SAM" id="MobiDB-lite"/>
    </source>
</evidence>
<dbReference type="RefSeq" id="WP_192281888.1">
    <property type="nucleotide sequence ID" value="NZ_JACZDF010000008.1"/>
</dbReference>
<gene>
    <name evidence="3" type="ORF">IGS67_12965</name>
</gene>
<evidence type="ECO:0000313" key="4">
    <source>
        <dbReference type="Proteomes" id="UP000642107"/>
    </source>
</evidence>
<sequence length="414" mass="42287">MTPPFSTPARRGAVLLAVAGLALTAACTPDATPAPPSQKGPSVGTTVNELRGPDGAPLVAKVVDLATAKVAAEGVQYKVVTETPPVTAAGLAATAVGVRPDGTTLLVGLPEGFLAKDGTLAGDATFGGYFEGKLSELSRATALPVGAYVAEDVTVWVESLTADVANGRWRIRAAGAEGGVRTIAESKDLGVPGNVHPAIATPKPVVHDGRAYFNSAYVEEDGTSRVQVLSVPLEGGKVRVEVKGATTPVVFDGGVAVLRLGDGLTEDGAQNPLDTVGVSVLLDGRYQEIVSVGASANPGAQGTIADLAGGGDTLTFTRQGVLYVVDAADGSAVAIGAPTDSTFLGVQQCGSRVTWSTLGADAGQMVYDVDGDALWRVEDAAVTGRSMCSDDLLAWDHTDNWSEKHTVTLVTRWV</sequence>
<accession>A0ABR9DTB9</accession>
<comment type="caution">
    <text evidence="3">The sequence shown here is derived from an EMBL/GenBank/DDBJ whole genome shotgun (WGS) entry which is preliminary data.</text>
</comment>
<dbReference type="Proteomes" id="UP000642107">
    <property type="component" value="Unassembled WGS sequence"/>
</dbReference>
<keyword evidence="4" id="KW-1185">Reference proteome</keyword>
<protein>
    <recommendedName>
        <fullName evidence="5">Lipoprotein</fullName>
    </recommendedName>
</protein>
<evidence type="ECO:0008006" key="5">
    <source>
        <dbReference type="Google" id="ProtNLM"/>
    </source>
</evidence>
<feature type="compositionally biased region" description="Polar residues" evidence="1">
    <location>
        <begin position="39"/>
        <end position="48"/>
    </location>
</feature>
<feature type="signal peptide" evidence="2">
    <location>
        <begin position="1"/>
        <end position="31"/>
    </location>
</feature>
<evidence type="ECO:0000313" key="3">
    <source>
        <dbReference type="EMBL" id="MBD9700384.1"/>
    </source>
</evidence>
<name>A0ABR9DTB9_9MICO</name>
<dbReference type="EMBL" id="JACZDF010000008">
    <property type="protein sequence ID" value="MBD9700384.1"/>
    <property type="molecule type" value="Genomic_DNA"/>
</dbReference>
<proteinExistence type="predicted"/>
<evidence type="ECO:0000256" key="2">
    <source>
        <dbReference type="SAM" id="SignalP"/>
    </source>
</evidence>
<reference evidence="3 4" key="1">
    <citation type="submission" date="2020-09" db="EMBL/GenBank/DDBJ databases">
        <title>Flavimobilis rhizosphaerae sp. nov., isolated from rhizosphere soil of Spartina alterniflora.</title>
        <authorList>
            <person name="Hanqin C."/>
        </authorList>
    </citation>
    <scope>NUCLEOTIDE SEQUENCE [LARGE SCALE GENOMIC DNA]</scope>
    <source>
        <strain evidence="3 4">GY 10621</strain>
    </source>
</reference>